<comment type="caution">
    <text evidence="1">The sequence shown here is derived from an EMBL/GenBank/DDBJ whole genome shotgun (WGS) entry which is preliminary data.</text>
</comment>
<evidence type="ECO:0000313" key="2">
    <source>
        <dbReference type="Proteomes" id="UP000608024"/>
    </source>
</evidence>
<keyword evidence="2" id="KW-1185">Reference proteome</keyword>
<accession>A0A918ZWU7</accession>
<proteinExistence type="predicted"/>
<reference evidence="1" key="2">
    <citation type="submission" date="2020-09" db="EMBL/GenBank/DDBJ databases">
        <authorList>
            <person name="Sun Q."/>
            <person name="Ohkuma M."/>
        </authorList>
    </citation>
    <scope>NUCLEOTIDE SEQUENCE</scope>
    <source>
        <strain evidence="1">JCM 4784</strain>
    </source>
</reference>
<dbReference type="EMBL" id="BNBT01000077">
    <property type="protein sequence ID" value="GHE72609.1"/>
    <property type="molecule type" value="Genomic_DNA"/>
</dbReference>
<protein>
    <submittedName>
        <fullName evidence="1">Uncharacterized protein</fullName>
    </submittedName>
</protein>
<dbReference type="AlphaFoldDB" id="A0A918ZWU7"/>
<organism evidence="1 2">
    <name type="scientific">Streptomyces longispororuber</name>
    <dbReference type="NCBI Taxonomy" id="68230"/>
    <lineage>
        <taxon>Bacteria</taxon>
        <taxon>Bacillati</taxon>
        <taxon>Actinomycetota</taxon>
        <taxon>Actinomycetes</taxon>
        <taxon>Kitasatosporales</taxon>
        <taxon>Streptomycetaceae</taxon>
        <taxon>Streptomyces</taxon>
    </lineage>
</organism>
<sequence length="104" mass="11298">MPPKKLPKAPAKTRRRARVTRAVFVCGLCEEPETTTELVNGLCADCRAECLADSEDGAPHVVPGVVPDTFLAVPRRQAPAPVVDVTRYVDEIRRASGYAPKERG</sequence>
<name>A0A918ZWU7_9ACTN</name>
<evidence type="ECO:0000313" key="1">
    <source>
        <dbReference type="EMBL" id="GHE72609.1"/>
    </source>
</evidence>
<reference evidence="1" key="1">
    <citation type="journal article" date="2014" name="Int. J. Syst. Evol. Microbiol.">
        <title>Complete genome sequence of Corynebacterium casei LMG S-19264T (=DSM 44701T), isolated from a smear-ripened cheese.</title>
        <authorList>
            <consortium name="US DOE Joint Genome Institute (JGI-PGF)"/>
            <person name="Walter F."/>
            <person name="Albersmeier A."/>
            <person name="Kalinowski J."/>
            <person name="Ruckert C."/>
        </authorList>
    </citation>
    <scope>NUCLEOTIDE SEQUENCE</scope>
    <source>
        <strain evidence="1">JCM 4784</strain>
    </source>
</reference>
<dbReference type="Proteomes" id="UP000608024">
    <property type="component" value="Unassembled WGS sequence"/>
</dbReference>
<dbReference type="RefSeq" id="WP_308439033.1">
    <property type="nucleotide sequence ID" value="NZ_BNBT01000077.1"/>
</dbReference>
<gene>
    <name evidence="1" type="ORF">GCM10018785_45960</name>
</gene>